<evidence type="ECO:0000313" key="5">
    <source>
        <dbReference type="EMBL" id="KAK7110015.1"/>
    </source>
</evidence>
<protein>
    <submittedName>
        <fullName evidence="5">Uncharacterized protein</fullName>
    </submittedName>
</protein>
<sequence length="288" mass="31819">MAAFADLHVASTDQQVLQDVFQTAIKLGFDWLAVNTFLTDLKGKGKKGQQQNQICQPEPVELTDQTRQLLKVEGRKVRQISRLTALLDDTTNTHKLVSPEVQAFDLLAVQPTNEAAFKLACCTLEVDIIVLNMTEKLSFYIKRPLVNLAIERGMHFEILYSPAVRDSTFRQNTISNALQLTSVCKGKNVIVSSGCEKAIELRGPYDLSNLGLLFGLSSPQSKNAVSKNCRAVLKHAEARKMMKSVVGVVKSSQLSPGDQWILDSKRPLSALPQTTQEIEQPPAKKGKT</sequence>
<keyword evidence="6" id="KW-1185">Reference proteome</keyword>
<dbReference type="InterPro" id="IPR002738">
    <property type="entry name" value="RNase_P_p30"/>
</dbReference>
<evidence type="ECO:0000313" key="6">
    <source>
        <dbReference type="Proteomes" id="UP001374579"/>
    </source>
</evidence>
<feature type="region of interest" description="Disordered" evidence="4">
    <location>
        <begin position="265"/>
        <end position="288"/>
    </location>
</feature>
<evidence type="ECO:0000256" key="3">
    <source>
        <dbReference type="ARBA" id="ARBA00022694"/>
    </source>
</evidence>
<dbReference type="Gene3D" id="3.20.20.140">
    <property type="entry name" value="Metal-dependent hydrolases"/>
    <property type="match status" value="1"/>
</dbReference>
<dbReference type="PANTHER" id="PTHR13031">
    <property type="entry name" value="RIBONUCLEASE P SUBUNIT P30"/>
    <property type="match status" value="1"/>
</dbReference>
<dbReference type="PANTHER" id="PTHR13031:SF0">
    <property type="entry name" value="RIBONUCLEASE P PROTEIN SUBUNIT P30"/>
    <property type="match status" value="1"/>
</dbReference>
<dbReference type="GO" id="GO:0008033">
    <property type="term" value="P:tRNA processing"/>
    <property type="evidence" value="ECO:0007669"/>
    <property type="project" value="UniProtKB-KW"/>
</dbReference>
<dbReference type="EMBL" id="JBAMIC010000003">
    <property type="protein sequence ID" value="KAK7110015.1"/>
    <property type="molecule type" value="Genomic_DNA"/>
</dbReference>
<dbReference type="GO" id="GO:0003723">
    <property type="term" value="F:RNA binding"/>
    <property type="evidence" value="ECO:0007669"/>
    <property type="project" value="TreeGrafter"/>
</dbReference>
<evidence type="ECO:0000256" key="4">
    <source>
        <dbReference type="SAM" id="MobiDB-lite"/>
    </source>
</evidence>
<name>A0AAN9GKG8_9CAEN</name>
<dbReference type="GO" id="GO:0005655">
    <property type="term" value="C:nucleolar ribonuclease P complex"/>
    <property type="evidence" value="ECO:0007669"/>
    <property type="project" value="TreeGrafter"/>
</dbReference>
<dbReference type="InterPro" id="IPR016195">
    <property type="entry name" value="Pol/histidinol_Pase-like"/>
</dbReference>
<comment type="subcellular location">
    <subcellularLocation>
        <location evidence="1">Nucleus</location>
    </subcellularLocation>
</comment>
<dbReference type="AlphaFoldDB" id="A0AAN9GKG8"/>
<dbReference type="Pfam" id="PF01876">
    <property type="entry name" value="RNase_P_p30"/>
    <property type="match status" value="1"/>
</dbReference>
<dbReference type="SUPFAM" id="SSF89550">
    <property type="entry name" value="PHP domain-like"/>
    <property type="match status" value="1"/>
</dbReference>
<accession>A0AAN9GKG8</accession>
<comment type="similarity">
    <text evidence="2">Belongs to the eukaryotic/archaeal RNase P protein component 3 family.</text>
</comment>
<dbReference type="Proteomes" id="UP001374579">
    <property type="component" value="Unassembled WGS sequence"/>
</dbReference>
<reference evidence="5 6" key="1">
    <citation type="submission" date="2024-02" db="EMBL/GenBank/DDBJ databases">
        <title>Chromosome-scale genome assembly of the rough periwinkle Littorina saxatilis.</title>
        <authorList>
            <person name="De Jode A."/>
            <person name="Faria R."/>
            <person name="Formenti G."/>
            <person name="Sims Y."/>
            <person name="Smith T.P."/>
            <person name="Tracey A."/>
            <person name="Wood J.M.D."/>
            <person name="Zagrodzka Z.B."/>
            <person name="Johannesson K."/>
            <person name="Butlin R.K."/>
            <person name="Leder E.H."/>
        </authorList>
    </citation>
    <scope>NUCLEOTIDE SEQUENCE [LARGE SCALE GENOMIC DNA]</scope>
    <source>
        <strain evidence="5">Snail1</strain>
        <tissue evidence="5">Muscle</tissue>
    </source>
</reference>
<evidence type="ECO:0000256" key="2">
    <source>
        <dbReference type="ARBA" id="ARBA00007331"/>
    </source>
</evidence>
<keyword evidence="3" id="KW-0819">tRNA processing</keyword>
<evidence type="ECO:0000256" key="1">
    <source>
        <dbReference type="ARBA" id="ARBA00004123"/>
    </source>
</evidence>
<proteinExistence type="inferred from homology"/>
<organism evidence="5 6">
    <name type="scientific">Littorina saxatilis</name>
    <dbReference type="NCBI Taxonomy" id="31220"/>
    <lineage>
        <taxon>Eukaryota</taxon>
        <taxon>Metazoa</taxon>
        <taxon>Spiralia</taxon>
        <taxon>Lophotrochozoa</taxon>
        <taxon>Mollusca</taxon>
        <taxon>Gastropoda</taxon>
        <taxon>Caenogastropoda</taxon>
        <taxon>Littorinimorpha</taxon>
        <taxon>Littorinoidea</taxon>
        <taxon>Littorinidae</taxon>
        <taxon>Littorina</taxon>
    </lineage>
</organism>
<comment type="caution">
    <text evidence="5">The sequence shown here is derived from an EMBL/GenBank/DDBJ whole genome shotgun (WGS) entry which is preliminary data.</text>
</comment>
<gene>
    <name evidence="5" type="ORF">V1264_013951</name>
</gene>